<sequence length="172" mass="19453">MNRKVEKCFDRMPGRGGNFCFDGLLRFFLAGDINWTSAWSSCSGLNFDWSEAIAYDIFGTVYAVDDSGQVYVFSLDSGDKSYLEVDLDGFFSAIEYDPISTIRSNVYEEAILRLGRLNYFENYALKVEEALGGEFCVDNMYICERVKHASILGGIARQIRNLPVGTRLIPRD</sequence>
<reference evidence="3 4" key="1">
    <citation type="submission" date="2019-11" db="EMBL/GenBank/DDBJ databases">
        <title>First report of rice panicle blight caused by Xanthomonas sp. in Iran.</title>
        <authorList>
            <person name="Mirghasempour S.A."/>
            <person name="Huang S."/>
            <person name="Brady C.L."/>
            <person name="Studholme D.J."/>
        </authorList>
    </citation>
    <scope>NUCLEOTIDE SEQUENCE [LARGE SCALE GENOMIC DNA]</scope>
    <source>
        <strain evidence="1 4">ASD011</strain>
        <strain evidence="3">SAM114</strain>
    </source>
</reference>
<proteinExistence type="predicted"/>
<evidence type="ECO:0000313" key="4">
    <source>
        <dbReference type="Proteomes" id="UP000439314"/>
    </source>
</evidence>
<dbReference type="Proteomes" id="UP000437931">
    <property type="component" value="Unassembled WGS sequence"/>
</dbReference>
<reference evidence="2" key="2">
    <citation type="journal article" date="2020" name="Plant Dis.">
        <title>A Grain Rot of Rice in Iran Caused by a Xanthomonas Strain Closely Related to X. sacchari.</title>
        <authorList>
            <person name="Mirghasempour S.A."/>
            <person name="Huang S."/>
            <person name="Studholme D.J."/>
            <person name="Brady C.L."/>
        </authorList>
    </citation>
    <scope>NUCLEOTIDE SEQUENCE</scope>
    <source>
        <strain evidence="2">SAM114</strain>
    </source>
</reference>
<evidence type="ECO:0000313" key="2">
    <source>
        <dbReference type="EMBL" id="MRH74906.1"/>
    </source>
</evidence>
<gene>
    <name evidence="1" type="ORF">GIY21_09760</name>
    <name evidence="2" type="ORF">GIY22_09755</name>
</gene>
<dbReference type="EMBL" id="WJPN01000007">
    <property type="protein sequence ID" value="MRH00574.1"/>
    <property type="molecule type" value="Genomic_DNA"/>
</dbReference>
<evidence type="ECO:0000313" key="1">
    <source>
        <dbReference type="EMBL" id="MRH00574.1"/>
    </source>
</evidence>
<evidence type="ECO:0000313" key="3">
    <source>
        <dbReference type="Proteomes" id="UP000437931"/>
    </source>
</evidence>
<dbReference type="Proteomes" id="UP000439314">
    <property type="component" value="Unassembled WGS sequence"/>
</dbReference>
<dbReference type="RefSeq" id="WP_152244194.1">
    <property type="nucleotide sequence ID" value="NZ_WJPM01000007.1"/>
</dbReference>
<dbReference type="AlphaFoldDB" id="A0A6N7Q8G2"/>
<dbReference type="EMBL" id="WJPM01000007">
    <property type="protein sequence ID" value="MRH74906.1"/>
    <property type="molecule type" value="Genomic_DNA"/>
</dbReference>
<accession>A0A6N7Q8G2</accession>
<comment type="caution">
    <text evidence="1">The sequence shown here is derived from an EMBL/GenBank/DDBJ whole genome shotgun (WGS) entry which is preliminary data.</text>
</comment>
<protein>
    <submittedName>
        <fullName evidence="1">Uncharacterized protein</fullName>
    </submittedName>
</protein>
<keyword evidence="3" id="KW-1185">Reference proteome</keyword>
<name>A0A6N7Q8G2_9XANT</name>
<organism evidence="1 4">
    <name type="scientific">Xanthomonas sontii</name>
    <dbReference type="NCBI Taxonomy" id="2650745"/>
    <lineage>
        <taxon>Bacteria</taxon>
        <taxon>Pseudomonadati</taxon>
        <taxon>Pseudomonadota</taxon>
        <taxon>Gammaproteobacteria</taxon>
        <taxon>Lysobacterales</taxon>
        <taxon>Lysobacteraceae</taxon>
        <taxon>Xanthomonas</taxon>
    </lineage>
</organism>